<proteinExistence type="predicted"/>
<dbReference type="SUPFAM" id="SSF54427">
    <property type="entry name" value="NTF2-like"/>
    <property type="match status" value="1"/>
</dbReference>
<name>A0A1M6C4G8_9RHOB</name>
<keyword evidence="1" id="KW-0732">Signal</keyword>
<evidence type="ECO:0000313" key="2">
    <source>
        <dbReference type="EMBL" id="SHI55842.1"/>
    </source>
</evidence>
<evidence type="ECO:0000313" key="3">
    <source>
        <dbReference type="Proteomes" id="UP000184292"/>
    </source>
</evidence>
<dbReference type="STRING" id="1447782.SAMN05444417_1000"/>
<dbReference type="InterPro" id="IPR032710">
    <property type="entry name" value="NTF2-like_dom_sf"/>
</dbReference>
<evidence type="ECO:0000256" key="1">
    <source>
        <dbReference type="SAM" id="SignalP"/>
    </source>
</evidence>
<accession>A0A1M6C4G8</accession>
<gene>
    <name evidence="2" type="ORF">SAMN05444417_1000</name>
</gene>
<feature type="signal peptide" evidence="1">
    <location>
        <begin position="1"/>
        <end position="20"/>
    </location>
</feature>
<dbReference type="OrthoDB" id="7863791at2"/>
<sequence>MRLVPVVLSALAVIPLPAAAQSPEGWAAREVVESYYADLSAGDYAAAYALWGDGGAASGQSFEAFRGGFAGTAATRVFTAPAGDPEGAAGSVYVTIPVRIEARNTDGTAQLFGGSYTLRRSDVDGGETEWRLFDARIRRLDPVSPDR</sequence>
<dbReference type="EMBL" id="FQYO01000002">
    <property type="protein sequence ID" value="SHI55842.1"/>
    <property type="molecule type" value="Genomic_DNA"/>
</dbReference>
<dbReference type="Proteomes" id="UP000184292">
    <property type="component" value="Unassembled WGS sequence"/>
</dbReference>
<protein>
    <recommendedName>
        <fullName evidence="4">DUF4440 domain-containing protein</fullName>
    </recommendedName>
</protein>
<dbReference type="AlphaFoldDB" id="A0A1M6C4G8"/>
<dbReference type="RefSeq" id="WP_073326724.1">
    <property type="nucleotide sequence ID" value="NZ_FQYO01000002.1"/>
</dbReference>
<keyword evidence="3" id="KW-1185">Reference proteome</keyword>
<evidence type="ECO:0008006" key="4">
    <source>
        <dbReference type="Google" id="ProtNLM"/>
    </source>
</evidence>
<organism evidence="2 3">
    <name type="scientific">Wenxinia saemankumensis</name>
    <dbReference type="NCBI Taxonomy" id="1447782"/>
    <lineage>
        <taxon>Bacteria</taxon>
        <taxon>Pseudomonadati</taxon>
        <taxon>Pseudomonadota</taxon>
        <taxon>Alphaproteobacteria</taxon>
        <taxon>Rhodobacterales</taxon>
        <taxon>Roseobacteraceae</taxon>
        <taxon>Wenxinia</taxon>
    </lineage>
</organism>
<feature type="chain" id="PRO_5013178062" description="DUF4440 domain-containing protein" evidence="1">
    <location>
        <begin position="21"/>
        <end position="147"/>
    </location>
</feature>
<reference evidence="2 3" key="1">
    <citation type="submission" date="2016-11" db="EMBL/GenBank/DDBJ databases">
        <authorList>
            <person name="Jaros S."/>
            <person name="Januszkiewicz K."/>
            <person name="Wedrychowicz H."/>
        </authorList>
    </citation>
    <scope>NUCLEOTIDE SEQUENCE [LARGE SCALE GENOMIC DNA]</scope>
    <source>
        <strain evidence="2 3">DSM 100565</strain>
    </source>
</reference>